<evidence type="ECO:0000256" key="14">
    <source>
        <dbReference type="SAM" id="SignalP"/>
    </source>
</evidence>
<evidence type="ECO:0000256" key="10">
    <source>
        <dbReference type="ARBA" id="ARBA00023319"/>
    </source>
</evidence>
<proteinExistence type="inferred from homology"/>
<feature type="domain" description="Ig-like" evidence="15">
    <location>
        <begin position="217"/>
        <end position="316"/>
    </location>
</feature>
<accession>A0A9B0WV65</accession>
<dbReference type="Proteomes" id="UP000504623">
    <property type="component" value="Unplaced"/>
</dbReference>
<dbReference type="AlphaFoldDB" id="A0A9B0WV65"/>
<keyword evidence="6 13" id="KW-1133">Transmembrane helix</keyword>
<evidence type="ECO:0000256" key="12">
    <source>
        <dbReference type="SAM" id="MobiDB-lite"/>
    </source>
</evidence>
<dbReference type="InterPro" id="IPR003598">
    <property type="entry name" value="Ig_sub2"/>
</dbReference>
<dbReference type="InterPro" id="IPR013783">
    <property type="entry name" value="Ig-like_fold"/>
</dbReference>
<evidence type="ECO:0000256" key="11">
    <source>
        <dbReference type="ARBA" id="ARBA00038361"/>
    </source>
</evidence>
<evidence type="ECO:0000256" key="4">
    <source>
        <dbReference type="ARBA" id="ARBA00022734"/>
    </source>
</evidence>
<feature type="compositionally biased region" description="Low complexity" evidence="12">
    <location>
        <begin position="393"/>
        <end position="407"/>
    </location>
</feature>
<evidence type="ECO:0000313" key="17">
    <source>
        <dbReference type="RefSeq" id="XP_006868427.1"/>
    </source>
</evidence>
<dbReference type="GO" id="GO:0005886">
    <property type="term" value="C:plasma membrane"/>
    <property type="evidence" value="ECO:0007669"/>
    <property type="project" value="TreeGrafter"/>
</dbReference>
<feature type="region of interest" description="Disordered" evidence="12">
    <location>
        <begin position="429"/>
        <end position="451"/>
    </location>
</feature>
<dbReference type="InterPro" id="IPR003599">
    <property type="entry name" value="Ig_sub"/>
</dbReference>
<feature type="transmembrane region" description="Helical" evidence="13">
    <location>
        <begin position="327"/>
        <end position="348"/>
    </location>
</feature>
<keyword evidence="4" id="KW-0430">Lectin</keyword>
<feature type="signal peptide" evidence="14">
    <location>
        <begin position="1"/>
        <end position="16"/>
    </location>
</feature>
<organism evidence="16 17">
    <name type="scientific">Chrysochloris asiatica</name>
    <name type="common">Cape golden mole</name>
    <dbReference type="NCBI Taxonomy" id="185453"/>
    <lineage>
        <taxon>Eukaryota</taxon>
        <taxon>Metazoa</taxon>
        <taxon>Chordata</taxon>
        <taxon>Craniata</taxon>
        <taxon>Vertebrata</taxon>
        <taxon>Euteleostomi</taxon>
        <taxon>Mammalia</taxon>
        <taxon>Eutheria</taxon>
        <taxon>Afrotheria</taxon>
        <taxon>Chrysochloridae</taxon>
        <taxon>Chrysochlorinae</taxon>
        <taxon>Chrysochloris</taxon>
    </lineage>
</organism>
<keyword evidence="9" id="KW-0325">Glycoprotein</keyword>
<name>A0A9B0WV65_CHRAS</name>
<dbReference type="PANTHER" id="PTHR12035">
    <property type="entry name" value="SIALIC ACID BINDING IMMUNOGLOBULIN-LIKE LECTIN"/>
    <property type="match status" value="1"/>
</dbReference>
<dbReference type="GeneID" id="102816899"/>
<sequence>MLLLLLMLLQWAGFQAQNHIYWLDIQKSVTVQEGLCVYVPCSVSYPQEKWSTSTPAYGYWNRETDQPTKYLVVATNTNRKVQEETKGRFYLVGDPKKYNCSLLITDAKKTDMGSYFFRVERGQKVKYSYVSYKLSVHVAALTQAPDIHIQGTLESGHPNNVTCKMPLACKINSSLTFSWIGVAFNSQDHKTTYSSVFTLTPEPHHHGTHLTCQVAFPRADVTTKRTIQLNVSSWKLSSNGSSLPILEGESLYLVCVASSNPPAKLSWTRGNLDFQPSQPLNPGVLELPRVALGDHGQYICQAQNSLGFQKGTLILSVTSKSRIWSTVAWGAGIMVLLALCLGLIFFIVKRYKKKSSETAASMDDIHPVLNTSSQAIYVNSYPLCHSTLGHLSESSSGSPSNYSSSPTAFPISREEPELHYTSISFQRMRSWDAPEQEDADTTEYSEIKIQK</sequence>
<comment type="subcellular location">
    <subcellularLocation>
        <location evidence="1">Membrane</location>
        <topology evidence="1">Single-pass type I membrane protein</topology>
    </subcellularLocation>
</comment>
<keyword evidence="7 13" id="KW-0472">Membrane</keyword>
<protein>
    <submittedName>
        <fullName evidence="17">Sialic acid-binding Ig-like lectin 8-like</fullName>
    </submittedName>
</protein>
<dbReference type="SUPFAM" id="SSF48726">
    <property type="entry name" value="Immunoglobulin"/>
    <property type="match status" value="3"/>
</dbReference>
<dbReference type="InterPro" id="IPR051036">
    <property type="entry name" value="SIGLEC"/>
</dbReference>
<evidence type="ECO:0000256" key="2">
    <source>
        <dbReference type="ARBA" id="ARBA00022692"/>
    </source>
</evidence>
<evidence type="ECO:0000256" key="9">
    <source>
        <dbReference type="ARBA" id="ARBA00023180"/>
    </source>
</evidence>
<feature type="compositionally biased region" description="Acidic residues" evidence="12">
    <location>
        <begin position="434"/>
        <end position="443"/>
    </location>
</feature>
<dbReference type="Pfam" id="PF07686">
    <property type="entry name" value="V-set"/>
    <property type="match status" value="1"/>
</dbReference>
<evidence type="ECO:0000256" key="8">
    <source>
        <dbReference type="ARBA" id="ARBA00023157"/>
    </source>
</evidence>
<dbReference type="InterPro" id="IPR013106">
    <property type="entry name" value="Ig_V-set"/>
</dbReference>
<keyword evidence="2 13" id="KW-0812">Transmembrane</keyword>
<keyword evidence="3 14" id="KW-0732">Signal</keyword>
<dbReference type="GO" id="GO:0033691">
    <property type="term" value="F:sialic acid binding"/>
    <property type="evidence" value="ECO:0007669"/>
    <property type="project" value="TreeGrafter"/>
</dbReference>
<evidence type="ECO:0000313" key="16">
    <source>
        <dbReference type="Proteomes" id="UP000504623"/>
    </source>
</evidence>
<evidence type="ECO:0000256" key="5">
    <source>
        <dbReference type="ARBA" id="ARBA00022889"/>
    </source>
</evidence>
<evidence type="ECO:0000259" key="15">
    <source>
        <dbReference type="PROSITE" id="PS50835"/>
    </source>
</evidence>
<dbReference type="GO" id="GO:0030246">
    <property type="term" value="F:carbohydrate binding"/>
    <property type="evidence" value="ECO:0007669"/>
    <property type="project" value="UniProtKB-KW"/>
</dbReference>
<dbReference type="SMART" id="SM00409">
    <property type="entry name" value="IG"/>
    <property type="match status" value="2"/>
</dbReference>
<dbReference type="Gene3D" id="2.60.40.10">
    <property type="entry name" value="Immunoglobulins"/>
    <property type="match status" value="3"/>
</dbReference>
<dbReference type="InterPro" id="IPR036179">
    <property type="entry name" value="Ig-like_dom_sf"/>
</dbReference>
<dbReference type="OrthoDB" id="10012075at2759"/>
<evidence type="ECO:0000256" key="3">
    <source>
        <dbReference type="ARBA" id="ARBA00022729"/>
    </source>
</evidence>
<dbReference type="FunFam" id="2.60.40.10:FF:000829">
    <property type="entry name" value="Sialic acid-binding Ig-like lectin 8"/>
    <property type="match status" value="1"/>
</dbReference>
<dbReference type="SMART" id="SM00408">
    <property type="entry name" value="IGc2"/>
    <property type="match status" value="1"/>
</dbReference>
<keyword evidence="5" id="KW-0130">Cell adhesion</keyword>
<feature type="region of interest" description="Disordered" evidence="12">
    <location>
        <begin position="393"/>
        <end position="415"/>
    </location>
</feature>
<evidence type="ECO:0000256" key="1">
    <source>
        <dbReference type="ARBA" id="ARBA00004479"/>
    </source>
</evidence>
<dbReference type="RefSeq" id="XP_006868427.1">
    <property type="nucleotide sequence ID" value="XM_006868365.1"/>
</dbReference>
<keyword evidence="8" id="KW-1015">Disulfide bond</keyword>
<evidence type="ECO:0000256" key="13">
    <source>
        <dbReference type="SAM" id="Phobius"/>
    </source>
</evidence>
<comment type="similarity">
    <text evidence="11">Belongs to the immunoglobulin superfamily. SIGLEC (sialic acid binding Ig-like lectin) family.</text>
</comment>
<feature type="chain" id="PRO_5039351314" evidence="14">
    <location>
        <begin position="17"/>
        <end position="451"/>
    </location>
</feature>
<dbReference type="InterPro" id="IPR007110">
    <property type="entry name" value="Ig-like_dom"/>
</dbReference>
<dbReference type="PANTHER" id="PTHR12035:SF139">
    <property type="entry name" value="IG-LIKE DOMAIN-CONTAINING PROTEIN"/>
    <property type="match status" value="1"/>
</dbReference>
<dbReference type="PROSITE" id="PS50835">
    <property type="entry name" value="IG_LIKE"/>
    <property type="match status" value="1"/>
</dbReference>
<dbReference type="GO" id="GO:0007155">
    <property type="term" value="P:cell adhesion"/>
    <property type="evidence" value="ECO:0007669"/>
    <property type="project" value="UniProtKB-KW"/>
</dbReference>
<dbReference type="Pfam" id="PF13927">
    <property type="entry name" value="Ig_3"/>
    <property type="match status" value="1"/>
</dbReference>
<gene>
    <name evidence="17" type="primary">LOC102816899</name>
</gene>
<evidence type="ECO:0000256" key="7">
    <source>
        <dbReference type="ARBA" id="ARBA00023136"/>
    </source>
</evidence>
<reference evidence="17" key="1">
    <citation type="submission" date="2025-08" db="UniProtKB">
        <authorList>
            <consortium name="RefSeq"/>
        </authorList>
    </citation>
    <scope>IDENTIFICATION</scope>
    <source>
        <tissue evidence="17">Spleen</tissue>
    </source>
</reference>
<evidence type="ECO:0000256" key="6">
    <source>
        <dbReference type="ARBA" id="ARBA00022989"/>
    </source>
</evidence>
<keyword evidence="16" id="KW-1185">Reference proteome</keyword>
<keyword evidence="10" id="KW-0393">Immunoglobulin domain</keyword>